<proteinExistence type="inferred from homology"/>
<dbReference type="PANTHER" id="PTHR12305:SF60">
    <property type="entry name" value="PHOSPHATIDYLINOSITOL 3,4,5-TRISPHOSPHATE 3-PHOSPHATASE TPTE2-RELATED"/>
    <property type="match status" value="1"/>
</dbReference>
<dbReference type="InterPro" id="IPR029021">
    <property type="entry name" value="Prot-tyrosine_phosphatase-like"/>
</dbReference>
<comment type="caution">
    <text evidence="8">The sequence shown here is derived from an EMBL/GenBank/DDBJ whole genome shotgun (WGS) entry which is preliminary data.</text>
</comment>
<dbReference type="InterPro" id="IPR000387">
    <property type="entry name" value="Tyr_Pase_dom"/>
</dbReference>
<dbReference type="PANTHER" id="PTHR12305">
    <property type="entry name" value="PHOSPHATASE WITH HOMOLOGY TO TENSIN"/>
    <property type="match status" value="1"/>
</dbReference>
<feature type="domain" description="C2 tensin-type" evidence="7">
    <location>
        <begin position="187"/>
        <end position="322"/>
    </location>
</feature>
<dbReference type="Pfam" id="PF10409">
    <property type="entry name" value="PTEN_C2"/>
    <property type="match status" value="1"/>
</dbReference>
<evidence type="ECO:0008006" key="10">
    <source>
        <dbReference type="Google" id="ProtNLM"/>
    </source>
</evidence>
<evidence type="ECO:0000313" key="8">
    <source>
        <dbReference type="EMBL" id="CAI2373730.1"/>
    </source>
</evidence>
<dbReference type="Proteomes" id="UP001295684">
    <property type="component" value="Unassembled WGS sequence"/>
</dbReference>
<name>A0AAD2CXB0_EUPCR</name>
<dbReference type="InterPro" id="IPR057023">
    <property type="entry name" value="PTP-SAK"/>
</dbReference>
<keyword evidence="9" id="KW-1185">Reference proteome</keyword>
<dbReference type="InterPro" id="IPR051281">
    <property type="entry name" value="Dual-spec_lipid-protein_phosph"/>
</dbReference>
<dbReference type="CDD" id="cd14497">
    <property type="entry name" value="PTP_PTEN-like"/>
    <property type="match status" value="1"/>
</dbReference>
<dbReference type="SMART" id="SM01326">
    <property type="entry name" value="PTEN_C2"/>
    <property type="match status" value="1"/>
</dbReference>
<dbReference type="PROSITE" id="PS51182">
    <property type="entry name" value="C2_TENSIN"/>
    <property type="match status" value="1"/>
</dbReference>
<dbReference type="PROSITE" id="PS00383">
    <property type="entry name" value="TYR_PHOSPHATASE_1"/>
    <property type="match status" value="1"/>
</dbReference>
<comment type="subcellular location">
    <subcellularLocation>
        <location evidence="1">Cell projection</location>
    </subcellularLocation>
</comment>
<dbReference type="InterPro" id="IPR016130">
    <property type="entry name" value="Tyr_Pase_AS"/>
</dbReference>
<dbReference type="InterPro" id="IPR029023">
    <property type="entry name" value="Tensin_phosphatase"/>
</dbReference>
<dbReference type="EMBL" id="CAMPGE010015087">
    <property type="protein sequence ID" value="CAI2373730.1"/>
    <property type="molecule type" value="Genomic_DNA"/>
</dbReference>
<keyword evidence="4" id="KW-0966">Cell projection</keyword>
<evidence type="ECO:0000259" key="7">
    <source>
        <dbReference type="PROSITE" id="PS51182"/>
    </source>
</evidence>
<evidence type="ECO:0000256" key="1">
    <source>
        <dbReference type="ARBA" id="ARBA00004316"/>
    </source>
</evidence>
<accession>A0AAD2CXB0</accession>
<dbReference type="InterPro" id="IPR014020">
    <property type="entry name" value="Tensin_C2-dom"/>
</dbReference>
<reference evidence="8" key="1">
    <citation type="submission" date="2023-07" db="EMBL/GenBank/DDBJ databases">
        <authorList>
            <consortium name="AG Swart"/>
            <person name="Singh M."/>
            <person name="Singh A."/>
            <person name="Seah K."/>
            <person name="Emmerich C."/>
        </authorList>
    </citation>
    <scope>NUCLEOTIDE SEQUENCE</scope>
    <source>
        <strain evidence="8">DP1</strain>
    </source>
</reference>
<evidence type="ECO:0000259" key="6">
    <source>
        <dbReference type="PROSITE" id="PS51181"/>
    </source>
</evidence>
<dbReference type="GO" id="GO:0005829">
    <property type="term" value="C:cytosol"/>
    <property type="evidence" value="ECO:0007669"/>
    <property type="project" value="TreeGrafter"/>
</dbReference>
<dbReference type="GO" id="GO:0042995">
    <property type="term" value="C:cell projection"/>
    <property type="evidence" value="ECO:0007669"/>
    <property type="project" value="UniProtKB-SubCell"/>
</dbReference>
<evidence type="ECO:0000259" key="5">
    <source>
        <dbReference type="PROSITE" id="PS50056"/>
    </source>
</evidence>
<sequence length="624" mass="72879">MNLFRKLASGKRNRYTQDQYNLDITYITPRIIAMSFPAEGMEKIYRNPISKVAKFLQEKHGDNYLVFNFSDRKYNYAKFDNKVEAYDWRDHHAPKVAVLFEACKRMYEFLQENDDNVIVVHCNAGKGRTGTSIACFLMYCGLSKNSADAINYYGWKRFSTGRGVSQPCQLRYIHYFEGALKREVLCPVPKILECIVIKTIPKINQNGCKPYVDICNGDYQLMYSTKNSINLRKYKAGPKETEEFNIIKIVPEKKNLVIAGDAHFFIKHKGSFSNTNICRFSINTGFVENELVIPRNQISPDSVLVSKKFHKNFQVSVIMRDYCEHCTSKTELNDVCERCAMKMPKQMKEWSRINEIIEERSPHPTKEMGERICFNTIDTCTKCKTEGWIDTAKISKCPHIDYEQVTNKEVAVEVDDYSVVRETEECCSSDQDEDFEHIEKRKNYTNFQDLQDEQQIQLQRDQDNEESKISRKRTEDDEFMYALSKEERNTMWLKDDNLEEKKDIPEDYFRSVNEFQSREGEDRTSTQSSKDLAKSILKVGTPGIEELSRSSSSKGSVKSELDFRQKTIKCIKTIRRYTKNPRVQQNLEVLNQLKKASFACDQQQRFAHLEQVSHREKSNSFLLR</sequence>
<dbReference type="SUPFAM" id="SSF52799">
    <property type="entry name" value="(Phosphotyrosine protein) phosphatases II"/>
    <property type="match status" value="1"/>
</dbReference>
<dbReference type="InterPro" id="IPR035892">
    <property type="entry name" value="C2_domain_sf"/>
</dbReference>
<dbReference type="PROSITE" id="PS51181">
    <property type="entry name" value="PPASE_TENSIN"/>
    <property type="match status" value="1"/>
</dbReference>
<feature type="domain" description="Phosphatase tensin-type" evidence="6">
    <location>
        <begin position="13"/>
        <end position="183"/>
    </location>
</feature>
<gene>
    <name evidence="8" type="ORF">ECRASSUSDP1_LOCUS15077</name>
</gene>
<dbReference type="GO" id="GO:0016314">
    <property type="term" value="F:phosphatidylinositol-3,4,5-trisphosphate 3-phosphatase activity"/>
    <property type="evidence" value="ECO:0007669"/>
    <property type="project" value="TreeGrafter"/>
</dbReference>
<evidence type="ECO:0000256" key="2">
    <source>
        <dbReference type="ARBA" id="ARBA00007881"/>
    </source>
</evidence>
<dbReference type="Gene3D" id="2.60.40.1110">
    <property type="match status" value="1"/>
</dbReference>
<dbReference type="Gene3D" id="3.90.190.10">
    <property type="entry name" value="Protein tyrosine phosphatase superfamily"/>
    <property type="match status" value="1"/>
</dbReference>
<dbReference type="InterPro" id="IPR003595">
    <property type="entry name" value="Tyr_Pase_cat"/>
</dbReference>
<dbReference type="AlphaFoldDB" id="A0AAD2CXB0"/>
<dbReference type="Pfam" id="PF22784">
    <property type="entry name" value="PTP-SAK"/>
    <property type="match status" value="1"/>
</dbReference>
<keyword evidence="3" id="KW-0378">Hydrolase</keyword>
<comment type="similarity">
    <text evidence="2">Belongs to the PTEN phosphatase protein family.</text>
</comment>
<evidence type="ECO:0000256" key="4">
    <source>
        <dbReference type="ARBA" id="ARBA00023273"/>
    </source>
</evidence>
<feature type="domain" description="Tyrosine specific protein phosphatases" evidence="5">
    <location>
        <begin position="104"/>
        <end position="157"/>
    </location>
</feature>
<dbReference type="PROSITE" id="PS50056">
    <property type="entry name" value="TYR_PHOSPHATASE_2"/>
    <property type="match status" value="1"/>
</dbReference>
<evidence type="ECO:0000256" key="3">
    <source>
        <dbReference type="ARBA" id="ARBA00022801"/>
    </source>
</evidence>
<dbReference type="SMART" id="SM00404">
    <property type="entry name" value="PTPc_motif"/>
    <property type="match status" value="1"/>
</dbReference>
<dbReference type="SUPFAM" id="SSF49562">
    <property type="entry name" value="C2 domain (Calcium/lipid-binding domain, CaLB)"/>
    <property type="match status" value="1"/>
</dbReference>
<protein>
    <recommendedName>
        <fullName evidence="10">Phosphatidylinositol-3,4,5-trisphosphate 3-phosphatase</fullName>
    </recommendedName>
</protein>
<evidence type="ECO:0000313" key="9">
    <source>
        <dbReference type="Proteomes" id="UP001295684"/>
    </source>
</evidence>
<organism evidence="8 9">
    <name type="scientific">Euplotes crassus</name>
    <dbReference type="NCBI Taxonomy" id="5936"/>
    <lineage>
        <taxon>Eukaryota</taxon>
        <taxon>Sar</taxon>
        <taxon>Alveolata</taxon>
        <taxon>Ciliophora</taxon>
        <taxon>Intramacronucleata</taxon>
        <taxon>Spirotrichea</taxon>
        <taxon>Hypotrichia</taxon>
        <taxon>Euplotida</taxon>
        <taxon>Euplotidae</taxon>
        <taxon>Moneuplotes</taxon>
    </lineage>
</organism>